<gene>
    <name evidence="3" type="ORF">BJ988_005927</name>
</gene>
<evidence type="ECO:0000313" key="4">
    <source>
        <dbReference type="Proteomes" id="UP000564496"/>
    </source>
</evidence>
<dbReference type="RefSeq" id="WP_179661795.1">
    <property type="nucleotide sequence ID" value="NZ_JACBZR010000002.1"/>
</dbReference>
<evidence type="ECO:0000313" key="3">
    <source>
        <dbReference type="EMBL" id="NYI81219.1"/>
    </source>
</evidence>
<evidence type="ECO:0000256" key="2">
    <source>
        <dbReference type="SAM" id="Phobius"/>
    </source>
</evidence>
<sequence length="368" mass="39819">MTSTTAQPAAPAQQRSRGLILFGAVSVALISTAAAYQAMVGFGLDVLAMGTITAFAFAGVFELSLVTVALMAREASQHGRPAGTLLTLTWIMSLASGFFAGWHEIHLGHPVAAAAFRFIVPLLAALMWHLALIGDRHLASGRTFAQLRADARLAVMFRATRIAERAYHRHQLANTTRTSRQLERAQARQDRAEDRVLDTVPPADVRAAVTEWRAAVVDVADATTDIRLHESRRLIALRAPRDLAHNTGTVHVEQLFPAAEAPTIAGELNGAEGDHEPAETEVERAQSAQASTRPHLVTVKVPAEGTSKATSTAATAPTQRARSARAATVRQRVAELREEDPELTNKDIAKRLAMSERTLYRFLGDRAN</sequence>
<keyword evidence="2" id="KW-1133">Transmembrane helix</keyword>
<name>A0A7Z0DTR4_9ACTN</name>
<keyword evidence="4" id="KW-1185">Reference proteome</keyword>
<feature type="transmembrane region" description="Helical" evidence="2">
    <location>
        <begin position="19"/>
        <end position="40"/>
    </location>
</feature>
<reference evidence="3 4" key="1">
    <citation type="submission" date="2020-07" db="EMBL/GenBank/DDBJ databases">
        <title>Sequencing the genomes of 1000 actinobacteria strains.</title>
        <authorList>
            <person name="Klenk H.-P."/>
        </authorList>
    </citation>
    <scope>NUCLEOTIDE SEQUENCE [LARGE SCALE GENOMIC DNA]</scope>
    <source>
        <strain evidence="3 4">DSM 26487</strain>
    </source>
</reference>
<feature type="transmembrane region" description="Helical" evidence="2">
    <location>
        <begin position="82"/>
        <end position="102"/>
    </location>
</feature>
<evidence type="ECO:0008006" key="5">
    <source>
        <dbReference type="Google" id="ProtNLM"/>
    </source>
</evidence>
<comment type="caution">
    <text evidence="3">The sequence shown here is derived from an EMBL/GenBank/DDBJ whole genome shotgun (WGS) entry which is preliminary data.</text>
</comment>
<feature type="compositionally biased region" description="Basic and acidic residues" evidence="1">
    <location>
        <begin position="180"/>
        <end position="194"/>
    </location>
</feature>
<dbReference type="EMBL" id="JACBZR010000002">
    <property type="protein sequence ID" value="NYI81219.1"/>
    <property type="molecule type" value="Genomic_DNA"/>
</dbReference>
<feature type="transmembrane region" description="Helical" evidence="2">
    <location>
        <begin position="46"/>
        <end position="70"/>
    </location>
</feature>
<dbReference type="AlphaFoldDB" id="A0A7Z0DTR4"/>
<dbReference type="Proteomes" id="UP000564496">
    <property type="component" value="Unassembled WGS sequence"/>
</dbReference>
<feature type="region of interest" description="Disordered" evidence="1">
    <location>
        <begin position="173"/>
        <end position="194"/>
    </location>
</feature>
<organism evidence="3 4">
    <name type="scientific">Nocardioides panzhihuensis</name>
    <dbReference type="NCBI Taxonomy" id="860243"/>
    <lineage>
        <taxon>Bacteria</taxon>
        <taxon>Bacillati</taxon>
        <taxon>Actinomycetota</taxon>
        <taxon>Actinomycetes</taxon>
        <taxon>Propionibacteriales</taxon>
        <taxon>Nocardioidaceae</taxon>
        <taxon>Nocardioides</taxon>
    </lineage>
</organism>
<feature type="transmembrane region" description="Helical" evidence="2">
    <location>
        <begin position="114"/>
        <end position="133"/>
    </location>
</feature>
<protein>
    <recommendedName>
        <fullName evidence="5">Homeodomain-like domain-containing protein</fullName>
    </recommendedName>
</protein>
<proteinExistence type="predicted"/>
<keyword evidence="2" id="KW-0812">Transmembrane</keyword>
<evidence type="ECO:0000256" key="1">
    <source>
        <dbReference type="SAM" id="MobiDB-lite"/>
    </source>
</evidence>
<accession>A0A7Z0DTR4</accession>
<keyword evidence="2" id="KW-0472">Membrane</keyword>